<evidence type="ECO:0000313" key="2">
    <source>
        <dbReference type="EMBL" id="CAH2226093.1"/>
    </source>
</evidence>
<keyword evidence="3" id="KW-1185">Reference proteome</keyword>
<proteinExistence type="predicted"/>
<feature type="region of interest" description="Disordered" evidence="1">
    <location>
        <begin position="68"/>
        <end position="89"/>
    </location>
</feature>
<feature type="compositionally biased region" description="Polar residues" evidence="1">
    <location>
        <begin position="1"/>
        <end position="15"/>
    </location>
</feature>
<gene>
    <name evidence="2" type="ORF">PECUL_23A060334</name>
</gene>
<dbReference type="EMBL" id="OW240912">
    <property type="protein sequence ID" value="CAH2226093.1"/>
    <property type="molecule type" value="Genomic_DNA"/>
</dbReference>
<reference evidence="2" key="1">
    <citation type="submission" date="2022-03" db="EMBL/GenBank/DDBJ databases">
        <authorList>
            <person name="Alioto T."/>
            <person name="Alioto T."/>
            <person name="Gomez Garrido J."/>
        </authorList>
    </citation>
    <scope>NUCLEOTIDE SEQUENCE</scope>
</reference>
<feature type="region of interest" description="Disordered" evidence="1">
    <location>
        <begin position="1"/>
        <end position="21"/>
    </location>
</feature>
<protein>
    <submittedName>
        <fullName evidence="2">Uncharacterized protein</fullName>
    </submittedName>
</protein>
<dbReference type="Proteomes" id="UP001295444">
    <property type="component" value="Chromosome 01"/>
</dbReference>
<organism evidence="2 3">
    <name type="scientific">Pelobates cultripes</name>
    <name type="common">Western spadefoot toad</name>
    <dbReference type="NCBI Taxonomy" id="61616"/>
    <lineage>
        <taxon>Eukaryota</taxon>
        <taxon>Metazoa</taxon>
        <taxon>Chordata</taxon>
        <taxon>Craniata</taxon>
        <taxon>Vertebrata</taxon>
        <taxon>Euteleostomi</taxon>
        <taxon>Amphibia</taxon>
        <taxon>Batrachia</taxon>
        <taxon>Anura</taxon>
        <taxon>Pelobatoidea</taxon>
        <taxon>Pelobatidae</taxon>
        <taxon>Pelobates</taxon>
    </lineage>
</organism>
<accession>A0AAD1R8A1</accession>
<evidence type="ECO:0000313" key="3">
    <source>
        <dbReference type="Proteomes" id="UP001295444"/>
    </source>
</evidence>
<dbReference type="AlphaFoldDB" id="A0AAD1R8A1"/>
<evidence type="ECO:0000256" key="1">
    <source>
        <dbReference type="SAM" id="MobiDB-lite"/>
    </source>
</evidence>
<feature type="compositionally biased region" description="Basic and acidic residues" evidence="1">
    <location>
        <begin position="70"/>
        <end position="84"/>
    </location>
</feature>
<sequence>MGQSYTQAPDKTATQVDRRRSKTYQQSFLTDAFCQKEHIYGTTKPNAAQAFMRRGAPWKHRELTVMQQREQVEDGEGRRQRDIESTETPTFLPTQCKVCQSKLTQGTRETSLKTHAPLQVDLGLA</sequence>
<name>A0AAD1R8A1_PELCU</name>